<comment type="subcellular location">
    <subcellularLocation>
        <location evidence="1">Membrane</location>
        <topology evidence="1">Multi-pass membrane protein</topology>
    </subcellularLocation>
</comment>
<feature type="transmembrane region" description="Helical" evidence="5">
    <location>
        <begin position="327"/>
        <end position="352"/>
    </location>
</feature>
<feature type="transmembrane region" description="Helical" evidence="5">
    <location>
        <begin position="89"/>
        <end position="114"/>
    </location>
</feature>
<sequence length="482" mass="53822">MAQKKVSVQMNIIMNFILTISNIIFPLITFPYVSRVLMPVGTGKVAFATSIVSYFAMVGMLGIPTYGIRACAKVRDDKDKLSKTVQEIMVINTIAMTLSLVTYLLAIMLVPRMAQDRTLFMINIATLVFNLIGCEWLYKALEQYTYITVRSVALKFVSLVLMFLLVHQKGDYVLYGAITILASVGSNLFNFINLRRYLNLKWYSGMDLKQHIQPIFSFFMMTVATTIYTNLDAVMLGFMKDDAAVGYYNASVKIKGILVSLVTSMGSVLLPRLSYYVKHDKKDEFRVLTVRSLQFIGFISIPLWAYFTLFAKQGIDFLSGPDYAGSILPMQIIMPTLFFIGLSNLLGIQILVPMERENQVLKSVVLGAIVDLMINAMTIPAFGAAGAAFGTLVAELFVVAYQIFVLRDFLKDIMAQIRMDKNVLATVLASLAAFAVYVSFLTGLSSFLVLAATAAVFGLVYLLLSFLFKDAFLLYLVSYYKK</sequence>
<evidence type="ECO:0000256" key="1">
    <source>
        <dbReference type="ARBA" id="ARBA00004141"/>
    </source>
</evidence>
<feature type="transmembrane region" description="Helical" evidence="5">
    <location>
        <begin position="120"/>
        <end position="138"/>
    </location>
</feature>
<dbReference type="InterPro" id="IPR002797">
    <property type="entry name" value="Polysacc_synth"/>
</dbReference>
<proteinExistence type="predicted"/>
<evidence type="ECO:0000256" key="3">
    <source>
        <dbReference type="ARBA" id="ARBA00022989"/>
    </source>
</evidence>
<gene>
    <name evidence="6" type="primary">rfbX</name>
    <name evidence="6" type="ORF">NCTC11391_01360</name>
</gene>
<keyword evidence="2 5" id="KW-0812">Transmembrane</keyword>
<dbReference type="Pfam" id="PF01943">
    <property type="entry name" value="Polysacc_synt"/>
    <property type="match status" value="1"/>
</dbReference>
<name>A0A380JE94_STRDO</name>
<evidence type="ECO:0000256" key="2">
    <source>
        <dbReference type="ARBA" id="ARBA00022692"/>
    </source>
</evidence>
<dbReference type="OrthoDB" id="9815702at2"/>
<dbReference type="Proteomes" id="UP000254082">
    <property type="component" value="Unassembled WGS sequence"/>
</dbReference>
<evidence type="ECO:0000256" key="4">
    <source>
        <dbReference type="ARBA" id="ARBA00023136"/>
    </source>
</evidence>
<feature type="transmembrane region" description="Helical" evidence="5">
    <location>
        <begin position="45"/>
        <end position="68"/>
    </location>
</feature>
<evidence type="ECO:0000256" key="5">
    <source>
        <dbReference type="SAM" id="Phobius"/>
    </source>
</evidence>
<dbReference type="InterPro" id="IPR052556">
    <property type="entry name" value="PolySynth_Transporter"/>
</dbReference>
<dbReference type="RefSeq" id="WP_115325047.1">
    <property type="nucleotide sequence ID" value="NZ_UHFA01000002.1"/>
</dbReference>
<protein>
    <submittedName>
        <fullName evidence="6">Flippase Wzx</fullName>
    </submittedName>
</protein>
<keyword evidence="7" id="KW-1185">Reference proteome</keyword>
<feature type="transmembrane region" description="Helical" evidence="5">
    <location>
        <begin position="12"/>
        <end position="33"/>
    </location>
</feature>
<reference evidence="6 7" key="1">
    <citation type="submission" date="2018-06" db="EMBL/GenBank/DDBJ databases">
        <authorList>
            <consortium name="Pathogen Informatics"/>
            <person name="Doyle S."/>
        </authorList>
    </citation>
    <scope>NUCLEOTIDE SEQUENCE [LARGE SCALE GENOMIC DNA]</scope>
    <source>
        <strain evidence="7">NCTC 11391</strain>
    </source>
</reference>
<feature type="transmembrane region" description="Helical" evidence="5">
    <location>
        <begin position="287"/>
        <end position="307"/>
    </location>
</feature>
<dbReference type="GO" id="GO:0016020">
    <property type="term" value="C:membrane"/>
    <property type="evidence" value="ECO:0007669"/>
    <property type="project" value="UniProtKB-SubCell"/>
</dbReference>
<feature type="transmembrane region" description="Helical" evidence="5">
    <location>
        <begin position="145"/>
        <end position="166"/>
    </location>
</feature>
<organism evidence="6 7">
    <name type="scientific">Streptococcus downei MFe28</name>
    <dbReference type="NCBI Taxonomy" id="764290"/>
    <lineage>
        <taxon>Bacteria</taxon>
        <taxon>Bacillati</taxon>
        <taxon>Bacillota</taxon>
        <taxon>Bacilli</taxon>
        <taxon>Lactobacillales</taxon>
        <taxon>Streptococcaceae</taxon>
        <taxon>Streptococcus</taxon>
    </lineage>
</organism>
<evidence type="ECO:0000313" key="7">
    <source>
        <dbReference type="Proteomes" id="UP000254082"/>
    </source>
</evidence>
<dbReference type="AlphaFoldDB" id="A0A380JE94"/>
<dbReference type="CDD" id="cd13128">
    <property type="entry name" value="MATE_Wzx_like"/>
    <property type="match status" value="1"/>
</dbReference>
<feature type="transmembrane region" description="Helical" evidence="5">
    <location>
        <begin position="215"/>
        <end position="236"/>
    </location>
</feature>
<dbReference type="PANTHER" id="PTHR43424:SF1">
    <property type="entry name" value="LOCUS PUTATIVE PROTEIN 1-RELATED"/>
    <property type="match status" value="1"/>
</dbReference>
<feature type="transmembrane region" description="Helical" evidence="5">
    <location>
        <begin position="256"/>
        <end position="275"/>
    </location>
</feature>
<feature type="transmembrane region" description="Helical" evidence="5">
    <location>
        <begin position="364"/>
        <end position="382"/>
    </location>
</feature>
<keyword evidence="4 5" id="KW-0472">Membrane</keyword>
<feature type="transmembrane region" description="Helical" evidence="5">
    <location>
        <begin position="388"/>
        <end position="410"/>
    </location>
</feature>
<keyword evidence="3 5" id="KW-1133">Transmembrane helix</keyword>
<feature type="transmembrane region" description="Helical" evidence="5">
    <location>
        <begin position="422"/>
        <end position="441"/>
    </location>
</feature>
<evidence type="ECO:0000313" key="6">
    <source>
        <dbReference type="EMBL" id="SUN36313.1"/>
    </source>
</evidence>
<feature type="transmembrane region" description="Helical" evidence="5">
    <location>
        <begin position="447"/>
        <end position="477"/>
    </location>
</feature>
<accession>A0A380JE94</accession>
<feature type="transmembrane region" description="Helical" evidence="5">
    <location>
        <begin position="172"/>
        <end position="194"/>
    </location>
</feature>
<dbReference type="EMBL" id="UHFA01000002">
    <property type="protein sequence ID" value="SUN36313.1"/>
    <property type="molecule type" value="Genomic_DNA"/>
</dbReference>
<dbReference type="PANTHER" id="PTHR43424">
    <property type="entry name" value="LOCUS PUTATIVE PROTEIN 1-RELATED"/>
    <property type="match status" value="1"/>
</dbReference>